<keyword evidence="15" id="KW-1185">Reference proteome</keyword>
<keyword evidence="12" id="KW-0670">Pyruvate</keyword>
<sequence>MEKFVIKGGKPLKGKVKISGSKNASLPIIFASILTDSLRLSNVPDLRDVVTACNLLKEMEFDVSFDKGIVKVKRNEKIKTEAPYELVRTMRASILCLGPLLAKFGRARVSMPGGCAIGVRPVNLHLKALSKMGADIRIDHGYIDAEVDGKLKGTEITFDFPTVGGTENVLMAAVLAKGKTVIRNAAKEPEIVDLARALKSAGARIEGEGTDVIEVEGVDDLGEIDYRVMADRIEAGTFLAAVALAGGKVEVEDFPFEYLGAVIEKFEEAGLKIERKNQNTAVVEKTNRLKATNIVTQPYPGFPTDMQAQFMAAMCLAEGTSVITETIFENRFMHALELQRLGADLVIDGNTVVVNGVEKLIGAKVTATDLRASASLVIAGLAAENTTEVYRIYHLDRGYERLEKKLQSLGADIKREKSELPY</sequence>
<accession>A0ABY1NHH3</accession>
<evidence type="ECO:0000256" key="9">
    <source>
        <dbReference type="ARBA" id="ARBA00023316"/>
    </source>
</evidence>
<feature type="binding site" evidence="12">
    <location>
        <position position="91"/>
    </location>
    <ligand>
        <name>UDP-N-acetyl-alpha-D-glucosamine</name>
        <dbReference type="ChEBI" id="CHEBI:57705"/>
    </ligand>
</feature>
<dbReference type="RefSeq" id="WP_283400026.1">
    <property type="nucleotide sequence ID" value="NZ_FXUB01000001.1"/>
</dbReference>
<comment type="catalytic activity">
    <reaction evidence="11 12">
        <text>phosphoenolpyruvate + UDP-N-acetyl-alpha-D-glucosamine = UDP-N-acetyl-3-O-(1-carboxyvinyl)-alpha-D-glucosamine + phosphate</text>
        <dbReference type="Rhea" id="RHEA:18681"/>
        <dbReference type="ChEBI" id="CHEBI:43474"/>
        <dbReference type="ChEBI" id="CHEBI:57705"/>
        <dbReference type="ChEBI" id="CHEBI:58702"/>
        <dbReference type="ChEBI" id="CHEBI:68483"/>
        <dbReference type="EC" id="2.5.1.7"/>
    </reaction>
</comment>
<dbReference type="NCBIfam" id="NF006873">
    <property type="entry name" value="PRK09369.1"/>
    <property type="match status" value="1"/>
</dbReference>
<feature type="binding site" evidence="12">
    <location>
        <position position="305"/>
    </location>
    <ligand>
        <name>UDP-N-acetyl-alpha-D-glucosamine</name>
        <dbReference type="ChEBI" id="CHEBI:57705"/>
    </ligand>
</feature>
<evidence type="ECO:0000256" key="3">
    <source>
        <dbReference type="ARBA" id="ARBA00022490"/>
    </source>
</evidence>
<evidence type="ECO:0000256" key="11">
    <source>
        <dbReference type="ARBA" id="ARBA00047527"/>
    </source>
</evidence>
<evidence type="ECO:0000313" key="14">
    <source>
        <dbReference type="EMBL" id="SMP07883.1"/>
    </source>
</evidence>
<evidence type="ECO:0000256" key="12">
    <source>
        <dbReference type="HAMAP-Rule" id="MF_00111"/>
    </source>
</evidence>
<evidence type="ECO:0000256" key="6">
    <source>
        <dbReference type="ARBA" id="ARBA00022960"/>
    </source>
</evidence>
<name>A0ABY1NHH3_9BACT</name>
<evidence type="ECO:0000256" key="4">
    <source>
        <dbReference type="ARBA" id="ARBA00022618"/>
    </source>
</evidence>
<dbReference type="EC" id="2.5.1.7" evidence="12"/>
<dbReference type="InterPro" id="IPR013792">
    <property type="entry name" value="RNA3'P_cycl/enolpyr_Trfase_a/b"/>
</dbReference>
<feature type="active site" description="Proton donor" evidence="12">
    <location>
        <position position="115"/>
    </location>
</feature>
<keyword evidence="7 12" id="KW-0573">Peptidoglycan synthesis</keyword>
<feature type="binding site" evidence="12">
    <location>
        <position position="327"/>
    </location>
    <ligand>
        <name>UDP-N-acetyl-alpha-D-glucosamine</name>
        <dbReference type="ChEBI" id="CHEBI:57705"/>
    </ligand>
</feature>
<dbReference type="PANTHER" id="PTHR43783">
    <property type="entry name" value="UDP-N-ACETYLGLUCOSAMINE 1-CARBOXYVINYLTRANSFERASE"/>
    <property type="match status" value="1"/>
</dbReference>
<evidence type="ECO:0000313" key="15">
    <source>
        <dbReference type="Proteomes" id="UP001157911"/>
    </source>
</evidence>
<comment type="subcellular location">
    <subcellularLocation>
        <location evidence="1 12">Cytoplasm</location>
    </subcellularLocation>
</comment>
<keyword evidence="5 12" id="KW-0808">Transferase</keyword>
<evidence type="ECO:0000259" key="13">
    <source>
        <dbReference type="Pfam" id="PF00275"/>
    </source>
</evidence>
<evidence type="ECO:0000256" key="10">
    <source>
        <dbReference type="ARBA" id="ARBA00038367"/>
    </source>
</evidence>
<evidence type="ECO:0000256" key="2">
    <source>
        <dbReference type="ARBA" id="ARBA00004752"/>
    </source>
</evidence>
<dbReference type="NCBIfam" id="TIGR01072">
    <property type="entry name" value="murA"/>
    <property type="match status" value="1"/>
</dbReference>
<evidence type="ECO:0000256" key="8">
    <source>
        <dbReference type="ARBA" id="ARBA00023306"/>
    </source>
</evidence>
<keyword evidence="3 12" id="KW-0963">Cytoplasm</keyword>
<dbReference type="Gene3D" id="3.65.10.10">
    <property type="entry name" value="Enolpyruvate transferase domain"/>
    <property type="match status" value="2"/>
</dbReference>
<keyword evidence="6 12" id="KW-0133">Cell shape</keyword>
<dbReference type="CDD" id="cd01555">
    <property type="entry name" value="UdpNAET"/>
    <property type="match status" value="1"/>
</dbReference>
<evidence type="ECO:0000256" key="7">
    <source>
        <dbReference type="ARBA" id="ARBA00022984"/>
    </source>
</evidence>
<feature type="domain" description="Enolpyruvate transferase" evidence="13">
    <location>
        <begin position="7"/>
        <end position="406"/>
    </location>
</feature>
<protein>
    <recommendedName>
        <fullName evidence="12">UDP-N-acetylglucosamine 1-carboxyvinyltransferase</fullName>
        <ecNumber evidence="12">2.5.1.7</ecNumber>
    </recommendedName>
    <alternativeName>
        <fullName evidence="12">Enoylpyruvate transferase</fullName>
    </alternativeName>
    <alternativeName>
        <fullName evidence="12">UDP-N-acetylglucosamine enolpyruvyl transferase</fullName>
        <shortName evidence="12">EPT</shortName>
    </alternativeName>
</protein>
<dbReference type="InterPro" id="IPR036968">
    <property type="entry name" value="Enolpyruvate_Tfrase_sf"/>
</dbReference>
<comment type="caution">
    <text evidence="12">Lacks conserved residue(s) required for the propagation of feature annotation.</text>
</comment>
<comment type="pathway">
    <text evidence="2 12">Cell wall biogenesis; peptidoglycan biosynthesis.</text>
</comment>
<feature type="modified residue" description="2-(S-cysteinyl)pyruvic acid O-phosphothioketal" evidence="12">
    <location>
        <position position="115"/>
    </location>
</feature>
<comment type="similarity">
    <text evidence="10 12">Belongs to the EPSP synthase family. MurA subfamily.</text>
</comment>
<evidence type="ECO:0000256" key="5">
    <source>
        <dbReference type="ARBA" id="ARBA00022679"/>
    </source>
</evidence>
<proteinExistence type="inferred from homology"/>
<dbReference type="InterPro" id="IPR050068">
    <property type="entry name" value="MurA_subfamily"/>
</dbReference>
<dbReference type="Proteomes" id="UP001157911">
    <property type="component" value="Unassembled WGS sequence"/>
</dbReference>
<reference evidence="14 15" key="1">
    <citation type="submission" date="2017-05" db="EMBL/GenBank/DDBJ databases">
        <authorList>
            <person name="Varghese N."/>
            <person name="Submissions S."/>
        </authorList>
    </citation>
    <scope>NUCLEOTIDE SEQUENCE [LARGE SCALE GENOMIC DNA]</scope>
    <source>
        <strain evidence="14 15">DSM 15522</strain>
    </source>
</reference>
<keyword evidence="4 12" id="KW-0132">Cell division</keyword>
<keyword evidence="9 12" id="KW-0961">Cell wall biogenesis/degradation</keyword>
<dbReference type="SUPFAM" id="SSF55205">
    <property type="entry name" value="EPT/RTPC-like"/>
    <property type="match status" value="1"/>
</dbReference>
<dbReference type="PANTHER" id="PTHR43783:SF1">
    <property type="entry name" value="UDP-N-ACETYLGLUCOSAMINE 1-CARBOXYVINYLTRANSFERASE"/>
    <property type="match status" value="1"/>
</dbReference>
<dbReference type="InterPro" id="IPR001986">
    <property type="entry name" value="Enolpyruvate_Tfrase_dom"/>
</dbReference>
<gene>
    <name evidence="12" type="primary">murA</name>
    <name evidence="14" type="ORF">SAMN06265339_0522</name>
</gene>
<dbReference type="InterPro" id="IPR005750">
    <property type="entry name" value="UDP_GlcNAc_COvinyl_MurA"/>
</dbReference>
<evidence type="ECO:0000256" key="1">
    <source>
        <dbReference type="ARBA" id="ARBA00004496"/>
    </source>
</evidence>
<dbReference type="Pfam" id="PF00275">
    <property type="entry name" value="EPSP_synthase"/>
    <property type="match status" value="1"/>
</dbReference>
<keyword evidence="8 12" id="KW-0131">Cell cycle</keyword>
<dbReference type="HAMAP" id="MF_00111">
    <property type="entry name" value="MurA"/>
    <property type="match status" value="1"/>
</dbReference>
<organism evidence="14 15">
    <name type="scientific">Desulfurobacterium pacificum</name>
    <dbReference type="NCBI Taxonomy" id="240166"/>
    <lineage>
        <taxon>Bacteria</taxon>
        <taxon>Pseudomonadati</taxon>
        <taxon>Aquificota</taxon>
        <taxon>Aquificia</taxon>
        <taxon>Desulfurobacteriales</taxon>
        <taxon>Desulfurobacteriaceae</taxon>
        <taxon>Desulfurobacterium</taxon>
    </lineage>
</organism>
<feature type="binding site" evidence="12">
    <location>
        <begin position="22"/>
        <end position="23"/>
    </location>
    <ligand>
        <name>phosphoenolpyruvate</name>
        <dbReference type="ChEBI" id="CHEBI:58702"/>
    </ligand>
</feature>
<comment type="function">
    <text evidence="12">Cell wall formation. Adds enolpyruvyl to UDP-N-acetylglucosamine.</text>
</comment>
<comment type="caution">
    <text evidence="14">The sequence shown here is derived from an EMBL/GenBank/DDBJ whole genome shotgun (WGS) entry which is preliminary data.</text>
</comment>
<dbReference type="EMBL" id="FXUB01000001">
    <property type="protein sequence ID" value="SMP07883.1"/>
    <property type="molecule type" value="Genomic_DNA"/>
</dbReference>